<dbReference type="SUPFAM" id="SSF53254">
    <property type="entry name" value="Phosphoglycerate mutase-like"/>
    <property type="match status" value="1"/>
</dbReference>
<dbReference type="RefSeq" id="WP_088859936.1">
    <property type="nucleotide sequence ID" value="NZ_CP022115.1"/>
</dbReference>
<evidence type="ECO:0000313" key="1">
    <source>
        <dbReference type="EMBL" id="ASJ23157.1"/>
    </source>
</evidence>
<dbReference type="Pfam" id="PF00300">
    <property type="entry name" value="His_Phos_1"/>
    <property type="match status" value="1"/>
</dbReference>
<accession>A0A248LEM3</accession>
<dbReference type="EMBL" id="JAJAXM010000018">
    <property type="protein sequence ID" value="MCG9026313.1"/>
    <property type="molecule type" value="Genomic_DNA"/>
</dbReference>
<reference evidence="1" key="1">
    <citation type="journal article" date="2017" name="J. Antimicrob. Chemother.">
        <title>Emergence and genomic analysis of MDR Laribacter hongkongensis strain HLGZ1 from Guangzhou, China.</title>
        <authorList>
            <person name="Wu H.K."/>
            <person name="Chen J.H."/>
            <person name="Yang L."/>
            <person name="Li A.R."/>
            <person name="Su D.H."/>
            <person name="Lin Y.P."/>
            <person name="Chen D.Q."/>
        </authorList>
    </citation>
    <scope>NUCLEOTIDE SEQUENCE</scope>
    <source>
        <strain evidence="1">HLGZ1</strain>
    </source>
</reference>
<evidence type="ECO:0000313" key="3">
    <source>
        <dbReference type="Proteomes" id="UP000197424"/>
    </source>
</evidence>
<dbReference type="AlphaFoldDB" id="A0A248LEM3"/>
<proteinExistence type="predicted"/>
<reference evidence="1" key="3">
    <citation type="submission" date="2017-06" db="EMBL/GenBank/DDBJ databases">
        <authorList>
            <person name="Kim H.J."/>
            <person name="Triplett B.A."/>
        </authorList>
    </citation>
    <scope>NUCLEOTIDE SEQUENCE</scope>
    <source>
        <strain evidence="1">HLGZ1</strain>
    </source>
</reference>
<dbReference type="EMBL" id="CP022115">
    <property type="protein sequence ID" value="ASJ23157.1"/>
    <property type="molecule type" value="Genomic_DNA"/>
</dbReference>
<dbReference type="SMART" id="SM00855">
    <property type="entry name" value="PGAM"/>
    <property type="match status" value="1"/>
</dbReference>
<organism evidence="1 3">
    <name type="scientific">Laribacter hongkongensis</name>
    <dbReference type="NCBI Taxonomy" id="168471"/>
    <lineage>
        <taxon>Bacteria</taxon>
        <taxon>Pseudomonadati</taxon>
        <taxon>Pseudomonadota</taxon>
        <taxon>Betaproteobacteria</taxon>
        <taxon>Neisseriales</taxon>
        <taxon>Aquaspirillaceae</taxon>
        <taxon>Laribacter</taxon>
    </lineage>
</organism>
<dbReference type="Proteomes" id="UP001200247">
    <property type="component" value="Unassembled WGS sequence"/>
</dbReference>
<dbReference type="CDD" id="cd07067">
    <property type="entry name" value="HP_PGM_like"/>
    <property type="match status" value="1"/>
</dbReference>
<sequence length="155" mass="17807">MDLILWRHAEAAEGEVDLVRELTRRGEHQARDMAAWLAPRLPAGARVFTSEARRSRQTARYLERPAQILPELNPDQPWQRVWEALDWPQCGETLVVVGHQPWLGQIASRLLCGEAQYWTVKKSGLWWFGHRSRHGDVQTILRGMQTPALLESSGH</sequence>
<evidence type="ECO:0000313" key="4">
    <source>
        <dbReference type="Proteomes" id="UP001200247"/>
    </source>
</evidence>
<dbReference type="Gene3D" id="3.40.50.1240">
    <property type="entry name" value="Phosphoglycerate mutase-like"/>
    <property type="match status" value="1"/>
</dbReference>
<dbReference type="Proteomes" id="UP000197424">
    <property type="component" value="Chromosome"/>
</dbReference>
<dbReference type="OrthoDB" id="9814783at2"/>
<reference evidence="3" key="2">
    <citation type="submission" date="2017-06" db="EMBL/GenBank/DDBJ databases">
        <title>Whole genome sequence of Laribacter hongkongensis LHGZ1.</title>
        <authorList>
            <person name="Chen D."/>
            <person name="Wu H."/>
            <person name="Chen J."/>
        </authorList>
    </citation>
    <scope>NUCLEOTIDE SEQUENCE [LARGE SCALE GENOMIC DNA]</scope>
    <source>
        <strain evidence="3">LHGZ1</strain>
    </source>
</reference>
<gene>
    <name evidence="2" type="ORF">LH440_10470</name>
    <name evidence="1" type="ORF">LHGZ1_0326</name>
</gene>
<dbReference type="InterPro" id="IPR013078">
    <property type="entry name" value="His_Pase_superF_clade-1"/>
</dbReference>
<reference evidence="2 4" key="4">
    <citation type="submission" date="2021-10" db="EMBL/GenBank/DDBJ databases">
        <title>Whole-genome sequencing analysis of Laribacter hongkongensis: virulence gene profiles, carbohydrate-active enzyme prediction, and antimicrobial resistance characterization.</title>
        <authorList>
            <person name="Yuan P."/>
            <person name="Zhan Y."/>
            <person name="Chen D."/>
        </authorList>
    </citation>
    <scope>NUCLEOTIDE SEQUENCE [LARGE SCALE GENOMIC DNA]</scope>
    <source>
        <strain evidence="2 4">W67</strain>
    </source>
</reference>
<protein>
    <submittedName>
        <fullName evidence="2">Histidine phosphatase family protein</fullName>
    </submittedName>
    <submittedName>
        <fullName evidence="1">Phosphohistidine phosphatase</fullName>
    </submittedName>
</protein>
<name>A0A248LEM3_9NEIS</name>
<evidence type="ECO:0000313" key="2">
    <source>
        <dbReference type="EMBL" id="MCG9026313.1"/>
    </source>
</evidence>
<dbReference type="InterPro" id="IPR029033">
    <property type="entry name" value="His_PPase_superfam"/>
</dbReference>